<dbReference type="PROSITE" id="PS50213">
    <property type="entry name" value="FAS1"/>
    <property type="match status" value="1"/>
</dbReference>
<accession>A0A6P6S1V7</accession>
<feature type="region of interest" description="Disordered" evidence="1">
    <location>
        <begin position="515"/>
        <end position="550"/>
    </location>
</feature>
<feature type="compositionally biased region" description="Polar residues" evidence="1">
    <location>
        <begin position="518"/>
        <end position="527"/>
    </location>
</feature>
<dbReference type="AlphaFoldDB" id="A0A6P6S1V7"/>
<dbReference type="InterPro" id="IPR000782">
    <property type="entry name" value="FAS1_domain"/>
</dbReference>
<dbReference type="Proteomes" id="UP000515125">
    <property type="component" value="Unplaced"/>
</dbReference>
<proteinExistence type="predicted"/>
<dbReference type="OrthoDB" id="330233at2759"/>
<dbReference type="SUPFAM" id="SSF82153">
    <property type="entry name" value="FAS1 domain"/>
    <property type="match status" value="1"/>
</dbReference>
<sequence>MELFQKFSVVAEDRTRAGQSLGQRKWASLYDKLNSSQQDQLQRQDGQGCLCQDLKQLNRLLKELGMTFYLEQSRDMTMFMPVDSAFSQLPFNIHELSWQAKWRIVQFHIIPNDIVDLDNELRDESKKDFESWEGAPLQITKEAPKEDEENGVASVEYVVNGEAKVISKPPKIETFNGATYKINRVLLPPSMTEEDLKPAKQEQRINPEVAQRLRRRPATEGTPTVAVEQELASVDGTVQMERSARDPRLPGSFRPDPLAQRSQVTPEFVRGINSQHARWDDSVYHRTPMSQVKDERKPQGTPPGDSPDLSEFLCVHLTLVDEIMGFQQEPEDAEGFEARIKVLGHTEGAVLPTDGSHPAMTRISGTGNLVHYTLNKRPPNTDGHAYILELRTMHLISTPPIERARSTGIGLAFESSENPESAPSDPISQFINVLLGGGSVQPKERVKDEIKNEAPENQQRNTVSATAKKQQGQQREAEPSLFSVALTPTEGPRVQALGLTEGLLPSEELITQHWANRGSKTPAQNARRSGEQQKALPPFASLWNQIQSVP</sequence>
<keyword evidence="3" id="KW-1185">Reference proteome</keyword>
<feature type="region of interest" description="Disordered" evidence="1">
    <location>
        <begin position="451"/>
        <end position="479"/>
    </location>
</feature>
<feature type="compositionally biased region" description="Polar residues" evidence="1">
    <location>
        <begin position="455"/>
        <end position="474"/>
    </location>
</feature>
<feature type="domain" description="FAS1" evidence="2">
    <location>
        <begin position="34"/>
        <end position="186"/>
    </location>
</feature>
<dbReference type="Gene3D" id="2.30.180.10">
    <property type="entry name" value="FAS1 domain"/>
    <property type="match status" value="1"/>
</dbReference>
<dbReference type="RefSeq" id="XP_026193647.1">
    <property type="nucleotide sequence ID" value="XM_026337862.1"/>
</dbReference>
<evidence type="ECO:0000313" key="3">
    <source>
        <dbReference type="Proteomes" id="UP000515125"/>
    </source>
</evidence>
<dbReference type="SMART" id="SM00554">
    <property type="entry name" value="FAS1"/>
    <property type="match status" value="1"/>
</dbReference>
<evidence type="ECO:0000259" key="2">
    <source>
        <dbReference type="PROSITE" id="PS50213"/>
    </source>
</evidence>
<gene>
    <name evidence="4" type="primary">LOC34620482</name>
</gene>
<feature type="region of interest" description="Disordered" evidence="1">
    <location>
        <begin position="241"/>
        <end position="263"/>
    </location>
</feature>
<dbReference type="InterPro" id="IPR036378">
    <property type="entry name" value="FAS1_dom_sf"/>
</dbReference>
<organism evidence="3 4">
    <name type="scientific">Cyclospora cayetanensis</name>
    <dbReference type="NCBI Taxonomy" id="88456"/>
    <lineage>
        <taxon>Eukaryota</taxon>
        <taxon>Sar</taxon>
        <taxon>Alveolata</taxon>
        <taxon>Apicomplexa</taxon>
        <taxon>Conoidasida</taxon>
        <taxon>Coccidia</taxon>
        <taxon>Eucoccidiorida</taxon>
        <taxon>Eimeriorina</taxon>
        <taxon>Eimeriidae</taxon>
        <taxon>Cyclospora</taxon>
    </lineage>
</organism>
<protein>
    <submittedName>
        <fullName evidence="4">Uncharacterized protein LOC34620482</fullName>
    </submittedName>
</protein>
<name>A0A6P6S1V7_9EIME</name>
<evidence type="ECO:0000313" key="4">
    <source>
        <dbReference type="RefSeq" id="XP_026193647.1"/>
    </source>
</evidence>
<dbReference type="Pfam" id="PF02469">
    <property type="entry name" value="Fasciclin"/>
    <property type="match status" value="1"/>
</dbReference>
<feature type="region of interest" description="Disordered" evidence="1">
    <location>
        <begin position="279"/>
        <end position="309"/>
    </location>
</feature>
<dbReference type="GeneID" id="34620482"/>
<reference evidence="4" key="1">
    <citation type="submission" date="2025-08" db="UniProtKB">
        <authorList>
            <consortium name="RefSeq"/>
        </authorList>
    </citation>
    <scope>IDENTIFICATION</scope>
</reference>
<evidence type="ECO:0000256" key="1">
    <source>
        <dbReference type="SAM" id="MobiDB-lite"/>
    </source>
</evidence>